<evidence type="ECO:0000256" key="8">
    <source>
        <dbReference type="ARBA" id="ARBA00023157"/>
    </source>
</evidence>
<comment type="similarity">
    <text evidence="2">Belongs to the VKOR family.</text>
</comment>
<evidence type="ECO:0000256" key="3">
    <source>
        <dbReference type="ARBA" id="ARBA00022692"/>
    </source>
</evidence>
<dbReference type="GO" id="GO:0016020">
    <property type="term" value="C:membrane"/>
    <property type="evidence" value="ECO:0007669"/>
    <property type="project" value="UniProtKB-SubCell"/>
</dbReference>
<evidence type="ECO:0000256" key="2">
    <source>
        <dbReference type="ARBA" id="ARBA00006214"/>
    </source>
</evidence>
<dbReference type="Proteomes" id="UP000000376">
    <property type="component" value="Chromosome"/>
</dbReference>
<evidence type="ECO:0000259" key="11">
    <source>
        <dbReference type="SMART" id="SM00756"/>
    </source>
</evidence>
<feature type="transmembrane region" description="Helical" evidence="10">
    <location>
        <begin position="106"/>
        <end position="124"/>
    </location>
</feature>
<dbReference type="GO" id="GO:0016491">
    <property type="term" value="F:oxidoreductase activity"/>
    <property type="evidence" value="ECO:0007669"/>
    <property type="project" value="UniProtKB-KW"/>
</dbReference>
<evidence type="ECO:0000313" key="12">
    <source>
        <dbReference type="EMBL" id="ADH92722.1"/>
    </source>
</evidence>
<dbReference type="eggNOG" id="COG4243">
    <property type="taxonomic scope" value="Bacteria"/>
</dbReference>
<dbReference type="AlphaFoldDB" id="D7BP73"/>
<dbReference type="InterPro" id="IPR012932">
    <property type="entry name" value="VKOR"/>
</dbReference>
<protein>
    <submittedName>
        <fullName evidence="12">Vitamin K epoxide reductase</fullName>
    </submittedName>
</protein>
<evidence type="ECO:0000313" key="13">
    <source>
        <dbReference type="Proteomes" id="UP000000376"/>
    </source>
</evidence>
<keyword evidence="5 10" id="KW-1133">Transmembrane helix</keyword>
<keyword evidence="3 10" id="KW-0812">Transmembrane</keyword>
<evidence type="ECO:0000256" key="1">
    <source>
        <dbReference type="ARBA" id="ARBA00004141"/>
    </source>
</evidence>
<keyword evidence="4" id="KW-0874">Quinone</keyword>
<accession>D7BP73</accession>
<feature type="transmembrane region" description="Helical" evidence="10">
    <location>
        <begin position="44"/>
        <end position="65"/>
    </location>
</feature>
<feature type="transmembrane region" description="Helical" evidence="10">
    <location>
        <begin position="131"/>
        <end position="152"/>
    </location>
</feature>
<dbReference type="Gene3D" id="1.20.1440.130">
    <property type="entry name" value="VKOR domain"/>
    <property type="match status" value="1"/>
</dbReference>
<evidence type="ECO:0000256" key="5">
    <source>
        <dbReference type="ARBA" id="ARBA00022989"/>
    </source>
</evidence>
<keyword evidence="7 10" id="KW-0472">Membrane</keyword>
<dbReference type="HOGENOM" id="CLU_082938_1_0_11"/>
<dbReference type="Pfam" id="PF07884">
    <property type="entry name" value="VKOR"/>
    <property type="match status" value="1"/>
</dbReference>
<dbReference type="SMART" id="SM00756">
    <property type="entry name" value="VKc"/>
    <property type="match status" value="1"/>
</dbReference>
<dbReference type="InterPro" id="IPR038354">
    <property type="entry name" value="VKOR_sf"/>
</dbReference>
<dbReference type="CDD" id="cd12922">
    <property type="entry name" value="VKOR_5"/>
    <property type="match status" value="1"/>
</dbReference>
<gene>
    <name evidence="12" type="ordered locus">Arch_1002</name>
</gene>
<keyword evidence="8" id="KW-1015">Disulfide bond</keyword>
<name>D7BP73_ARCHD</name>
<keyword evidence="13" id="KW-1185">Reference proteome</keyword>
<feature type="transmembrane region" description="Helical" evidence="10">
    <location>
        <begin position="205"/>
        <end position="224"/>
    </location>
</feature>
<evidence type="ECO:0000256" key="6">
    <source>
        <dbReference type="ARBA" id="ARBA00023002"/>
    </source>
</evidence>
<keyword evidence="9" id="KW-0676">Redox-active center</keyword>
<keyword evidence="6" id="KW-0560">Oxidoreductase</keyword>
<proteinExistence type="inferred from homology"/>
<evidence type="ECO:0000256" key="10">
    <source>
        <dbReference type="SAM" id="Phobius"/>
    </source>
</evidence>
<evidence type="ECO:0000256" key="4">
    <source>
        <dbReference type="ARBA" id="ARBA00022719"/>
    </source>
</evidence>
<dbReference type="STRING" id="644284.Arch_1002"/>
<dbReference type="GO" id="GO:0048038">
    <property type="term" value="F:quinone binding"/>
    <property type="evidence" value="ECO:0007669"/>
    <property type="project" value="UniProtKB-KW"/>
</dbReference>
<evidence type="ECO:0000256" key="7">
    <source>
        <dbReference type="ARBA" id="ARBA00023136"/>
    </source>
</evidence>
<dbReference type="OrthoDB" id="9783799at2"/>
<feature type="transmembrane region" description="Helical" evidence="10">
    <location>
        <begin position="164"/>
        <end position="184"/>
    </location>
</feature>
<feature type="domain" description="Vitamin K epoxide reductase" evidence="11">
    <location>
        <begin position="41"/>
        <end position="183"/>
    </location>
</feature>
<evidence type="ECO:0000256" key="9">
    <source>
        <dbReference type="ARBA" id="ARBA00023284"/>
    </source>
</evidence>
<comment type="subcellular location">
    <subcellularLocation>
        <location evidence="1">Membrane</location>
        <topology evidence="1">Multi-pass membrane protein</topology>
    </subcellularLocation>
</comment>
<organism evidence="12 13">
    <name type="scientific">Arcanobacterium haemolyticum (strain ATCC 9345 / DSM 20595 / CCM 5947 / CCUG 17215 / LMG 16163 / NBRC 15585 / NCTC 8452 / 11018)</name>
    <dbReference type="NCBI Taxonomy" id="644284"/>
    <lineage>
        <taxon>Bacteria</taxon>
        <taxon>Bacillati</taxon>
        <taxon>Actinomycetota</taxon>
        <taxon>Actinomycetes</taxon>
        <taxon>Actinomycetales</taxon>
        <taxon>Actinomycetaceae</taxon>
        <taxon>Arcanobacterium</taxon>
    </lineage>
</organism>
<dbReference type="KEGG" id="ahe:Arch_1002"/>
<dbReference type="InterPro" id="IPR041714">
    <property type="entry name" value="VKOR_Actinobacteria"/>
</dbReference>
<dbReference type="EMBL" id="CP002045">
    <property type="protein sequence ID" value="ADH92722.1"/>
    <property type="molecule type" value="Genomic_DNA"/>
</dbReference>
<reference evidence="12 13" key="1">
    <citation type="journal article" date="2010" name="Stand. Genomic Sci.">
        <title>Complete genome sequence of Arcanobacterium haemolyticum type strain (11018).</title>
        <authorList>
            <person name="Yasawong M."/>
            <person name="Teshima H."/>
            <person name="Lapidus A."/>
            <person name="Nolan M."/>
            <person name="Lucas S."/>
            <person name="Glavina Del Rio T."/>
            <person name="Tice H."/>
            <person name="Cheng J."/>
            <person name="Bruce D."/>
            <person name="Detter C."/>
            <person name="Tapia R."/>
            <person name="Han C."/>
            <person name="Goodwin L."/>
            <person name="Pitluck S."/>
            <person name="Liolios K."/>
            <person name="Ivanova N."/>
            <person name="Mavromatis K."/>
            <person name="Mikhailova N."/>
            <person name="Pati A."/>
            <person name="Chen A."/>
            <person name="Palaniappan K."/>
            <person name="Land M."/>
            <person name="Hauser L."/>
            <person name="Chang Y."/>
            <person name="Jeffries C."/>
            <person name="Rohde M."/>
            <person name="Sikorski J."/>
            <person name="Pukall R."/>
            <person name="Goker M."/>
            <person name="Woyke T."/>
            <person name="Bristow J."/>
            <person name="Eisen J."/>
            <person name="Markowitz V."/>
            <person name="Hugenholtz P."/>
            <person name="Kyrpides N."/>
            <person name="Klenk H."/>
        </authorList>
    </citation>
    <scope>NUCLEOTIDE SEQUENCE [LARGE SCALE GENOMIC DNA]</scope>
    <source>
        <strain evidence="13">ATCC 9345 / DSM 20595 / CCUG 17215 / LMG 16163 / NBRC 15585 / NCTC 8452 / 11018</strain>
    </source>
</reference>
<sequence>MKDVALMSKKSVRELSEAEIDARIAKYESRPTSHQRAGGAEPGFAWLVTICGAIGVWAAISLLVAEKQKLLHPDSVLPCDINPLVGCGKWVGTWQNEVFFGVSNSVYGLAFFAGIVALGLALVSGARFARWLWCVLAAALSAGMLWIAWFMYESFAVEGSLCPYCLVTWFVTITLFAHTISRVAQSGHFGDKTADAGRALARNRWLGAGVGYAVIILLIVVTFWEQLPLFFV</sequence>